<organism evidence="1 2">
    <name type="scientific">Metabacillus sediminilitoris</name>
    <dbReference type="NCBI Taxonomy" id="2567941"/>
    <lineage>
        <taxon>Bacteria</taxon>
        <taxon>Bacillati</taxon>
        <taxon>Bacillota</taxon>
        <taxon>Bacilli</taxon>
        <taxon>Bacillales</taxon>
        <taxon>Bacillaceae</taxon>
        <taxon>Metabacillus</taxon>
    </lineage>
</organism>
<dbReference type="PANTHER" id="PTHR37305:SF1">
    <property type="entry name" value="MEMBRANE PROTEIN"/>
    <property type="match status" value="1"/>
</dbReference>
<protein>
    <recommendedName>
        <fullName evidence="3">ABC transporter permease</fullName>
    </recommendedName>
</protein>
<comment type="caution">
    <text evidence="1">The sequence shown here is derived from an EMBL/GenBank/DDBJ whole genome shotgun (WGS) entry which is preliminary data.</text>
</comment>
<dbReference type="Proteomes" id="UP000310334">
    <property type="component" value="Unassembled WGS sequence"/>
</dbReference>
<accession>A0A4V3WET3</accession>
<evidence type="ECO:0008006" key="3">
    <source>
        <dbReference type="Google" id="ProtNLM"/>
    </source>
</evidence>
<name>A0A4V3WET3_9BACI</name>
<sequence>MFCKGERPMKKLLQVEFYKLRRSKIILITTILTLFALFQGWMFAKMDRTEGVEDVFRAFLYQGSIAVYSWLILPLIITIVLAMMARMEHSNNSWKQLLSLPVEKEKVYISKLLVGMGIILYSLVLLYVGMVLAAYLLGLDEIPFLWITERFMIMFLSSLGITGVIFYLSYQFSHFGVPMVMGAGLAFPSMLVANSEKYWIFYPWDYPIVSSLNHVFDMSGKNLIMLIVSIFLFLLTICIGFLRFRTKDVL</sequence>
<dbReference type="OrthoDB" id="9781996at2"/>
<dbReference type="AlphaFoldDB" id="A0A4V3WET3"/>
<dbReference type="CDD" id="cd21809">
    <property type="entry name" value="ABC-2_lan_permease-like"/>
    <property type="match status" value="1"/>
</dbReference>
<reference evidence="1 2" key="1">
    <citation type="submission" date="2019-04" db="EMBL/GenBank/DDBJ databases">
        <title>Bacillus sediminilitoris sp. nov., isolated from a tidal flat sediment on the East China Sea.</title>
        <authorList>
            <person name="Wei Y."/>
            <person name="Mao H."/>
            <person name="Fang J."/>
        </authorList>
    </citation>
    <scope>NUCLEOTIDE SEQUENCE [LARGE SCALE GENOMIC DNA]</scope>
    <source>
        <strain evidence="1 2">DSL-17</strain>
    </source>
</reference>
<evidence type="ECO:0000313" key="1">
    <source>
        <dbReference type="EMBL" id="THF77625.1"/>
    </source>
</evidence>
<keyword evidence="2" id="KW-1185">Reference proteome</keyword>
<dbReference type="PANTHER" id="PTHR37305">
    <property type="entry name" value="INTEGRAL MEMBRANE PROTEIN-RELATED"/>
    <property type="match status" value="1"/>
</dbReference>
<gene>
    <name evidence="1" type="ORF">E6W99_18105</name>
</gene>
<dbReference type="Pfam" id="PF12730">
    <property type="entry name" value="ABC2_membrane_4"/>
    <property type="match status" value="1"/>
</dbReference>
<dbReference type="EMBL" id="SSNT01000014">
    <property type="protein sequence ID" value="THF77625.1"/>
    <property type="molecule type" value="Genomic_DNA"/>
</dbReference>
<evidence type="ECO:0000313" key="2">
    <source>
        <dbReference type="Proteomes" id="UP000310334"/>
    </source>
</evidence>
<proteinExistence type="predicted"/>